<keyword evidence="2" id="KW-1185">Reference proteome</keyword>
<proteinExistence type="predicted"/>
<dbReference type="EMBL" id="JASAOG010000447">
    <property type="protein sequence ID" value="KAK0039440.1"/>
    <property type="molecule type" value="Genomic_DNA"/>
</dbReference>
<dbReference type="AlphaFoldDB" id="A0AAD8ETK3"/>
<protein>
    <submittedName>
        <fullName evidence="1">Uncharacterized protein</fullName>
    </submittedName>
</protein>
<comment type="caution">
    <text evidence="1">The sequence shown here is derived from an EMBL/GenBank/DDBJ whole genome shotgun (WGS) entry which is preliminary data.</text>
</comment>
<reference evidence="1" key="1">
    <citation type="journal article" date="2023" name="PLoS Negl. Trop. Dis.">
        <title>A genome sequence for Biomphalaria pfeifferi, the major vector snail for the human-infecting parasite Schistosoma mansoni.</title>
        <authorList>
            <person name="Bu L."/>
            <person name="Lu L."/>
            <person name="Laidemitt M.R."/>
            <person name="Zhang S.M."/>
            <person name="Mutuku M."/>
            <person name="Mkoji G."/>
            <person name="Steinauer M."/>
            <person name="Loker E.S."/>
        </authorList>
    </citation>
    <scope>NUCLEOTIDE SEQUENCE</scope>
    <source>
        <strain evidence="1">KasaAsao</strain>
    </source>
</reference>
<sequence length="77" mass="9254">MEVIRLTDESERRFISFHVMPKVEGDPTGFHAIPYMVPPLLDQEVRLYRYYEQVLADQHRHQQTHKLIEEKPHGRVN</sequence>
<organism evidence="1 2">
    <name type="scientific">Biomphalaria pfeifferi</name>
    <name type="common">Bloodfluke planorb</name>
    <name type="synonym">Freshwater snail</name>
    <dbReference type="NCBI Taxonomy" id="112525"/>
    <lineage>
        <taxon>Eukaryota</taxon>
        <taxon>Metazoa</taxon>
        <taxon>Spiralia</taxon>
        <taxon>Lophotrochozoa</taxon>
        <taxon>Mollusca</taxon>
        <taxon>Gastropoda</taxon>
        <taxon>Heterobranchia</taxon>
        <taxon>Euthyneura</taxon>
        <taxon>Panpulmonata</taxon>
        <taxon>Hygrophila</taxon>
        <taxon>Lymnaeoidea</taxon>
        <taxon>Planorbidae</taxon>
        <taxon>Biomphalaria</taxon>
    </lineage>
</organism>
<gene>
    <name evidence="1" type="ORF">Bpfe_031117</name>
</gene>
<dbReference type="Proteomes" id="UP001233172">
    <property type="component" value="Unassembled WGS sequence"/>
</dbReference>
<evidence type="ECO:0000313" key="1">
    <source>
        <dbReference type="EMBL" id="KAK0039440.1"/>
    </source>
</evidence>
<reference evidence="1" key="2">
    <citation type="submission" date="2023-04" db="EMBL/GenBank/DDBJ databases">
        <authorList>
            <person name="Bu L."/>
            <person name="Lu L."/>
            <person name="Laidemitt M.R."/>
            <person name="Zhang S.M."/>
            <person name="Mutuku M."/>
            <person name="Mkoji G."/>
            <person name="Steinauer M."/>
            <person name="Loker E.S."/>
        </authorList>
    </citation>
    <scope>NUCLEOTIDE SEQUENCE</scope>
    <source>
        <strain evidence="1">KasaAsao</strain>
        <tissue evidence="1">Whole Snail</tissue>
    </source>
</reference>
<accession>A0AAD8ETK3</accession>
<evidence type="ECO:0000313" key="2">
    <source>
        <dbReference type="Proteomes" id="UP001233172"/>
    </source>
</evidence>
<name>A0AAD8ETK3_BIOPF</name>